<accession>A0ABW9G5I5</accession>
<dbReference type="HAMAP" id="MF_01820">
    <property type="entry name" value="GTPase_RsgA"/>
    <property type="match status" value="1"/>
</dbReference>
<evidence type="ECO:0000256" key="1">
    <source>
        <dbReference type="ARBA" id="ARBA00022741"/>
    </source>
</evidence>
<keyword evidence="3" id="KW-0699">rRNA-binding</keyword>
<feature type="region of interest" description="Disordered" evidence="4">
    <location>
        <begin position="1"/>
        <end position="21"/>
    </location>
</feature>
<feature type="binding site" evidence="3">
    <location>
        <position position="303"/>
    </location>
    <ligand>
        <name>Zn(2+)</name>
        <dbReference type="ChEBI" id="CHEBI:29105"/>
    </ligand>
</feature>
<protein>
    <recommendedName>
        <fullName evidence="3">Small ribosomal subunit biogenesis GTPase RsgA</fullName>
        <ecNumber evidence="3">3.6.1.-</ecNumber>
    </recommendedName>
</protein>
<dbReference type="EC" id="3.6.1.-" evidence="3"/>
<feature type="domain" description="EngC GTPase" evidence="5">
    <location>
        <begin position="121"/>
        <end position="270"/>
    </location>
</feature>
<comment type="function">
    <text evidence="3">One of several proteins that assist in the late maturation steps of the functional core of the 30S ribosomal subunit. Helps release RbfA from mature subunits. May play a role in the assembly of ribosomal proteins into the subunit. Circularly permuted GTPase that catalyzes slow GTP hydrolysis, GTPase activity is stimulated by the 30S ribosomal subunit.</text>
</comment>
<keyword evidence="3" id="KW-0963">Cytoplasm</keyword>
<feature type="binding site" evidence="3">
    <location>
        <position position="301"/>
    </location>
    <ligand>
        <name>Zn(2+)</name>
        <dbReference type="ChEBI" id="CHEBI:29105"/>
    </ligand>
</feature>
<evidence type="ECO:0000256" key="3">
    <source>
        <dbReference type="HAMAP-Rule" id="MF_01820"/>
    </source>
</evidence>
<feature type="binding site" evidence="3">
    <location>
        <begin position="214"/>
        <end position="222"/>
    </location>
    <ligand>
        <name>GTP</name>
        <dbReference type="ChEBI" id="CHEBI:37565"/>
    </ligand>
</feature>
<gene>
    <name evidence="3 7" type="primary">rsgA</name>
    <name evidence="7" type="ORF">ABUE30_07165</name>
</gene>
<dbReference type="InterPro" id="IPR004881">
    <property type="entry name" value="Ribosome_biogen_GTPase_RsgA"/>
</dbReference>
<dbReference type="NCBIfam" id="TIGR00157">
    <property type="entry name" value="ribosome small subunit-dependent GTPase A"/>
    <property type="match status" value="1"/>
</dbReference>
<dbReference type="Pfam" id="PF03193">
    <property type="entry name" value="RsgA_GTPase"/>
    <property type="match status" value="1"/>
</dbReference>
<comment type="similarity">
    <text evidence="3">Belongs to the TRAFAC class YlqF/YawG GTPase family. RsgA subfamily.</text>
</comment>
<dbReference type="Proteomes" id="UP001629953">
    <property type="component" value="Unassembled WGS sequence"/>
</dbReference>
<dbReference type="PANTHER" id="PTHR32120:SF11">
    <property type="entry name" value="SMALL RIBOSOMAL SUBUNIT BIOGENESIS GTPASE RSGA 1, MITOCHONDRIAL-RELATED"/>
    <property type="match status" value="1"/>
</dbReference>
<keyword evidence="3" id="KW-0479">Metal-binding</keyword>
<dbReference type="NCBIfam" id="NF008931">
    <property type="entry name" value="PRK12288.1"/>
    <property type="match status" value="1"/>
</dbReference>
<evidence type="ECO:0000313" key="7">
    <source>
        <dbReference type="EMBL" id="MFM2484843.1"/>
    </source>
</evidence>
<dbReference type="InterPro" id="IPR010914">
    <property type="entry name" value="RsgA_GTPase_dom"/>
</dbReference>
<keyword evidence="2 3" id="KW-0342">GTP-binding</keyword>
<organism evidence="7 8">
    <name type="scientific">Celerinatantimonas yamalensis</name>
    <dbReference type="NCBI Taxonomy" id="559956"/>
    <lineage>
        <taxon>Bacteria</taxon>
        <taxon>Pseudomonadati</taxon>
        <taxon>Pseudomonadota</taxon>
        <taxon>Gammaproteobacteria</taxon>
        <taxon>Celerinatantimonadaceae</taxon>
        <taxon>Celerinatantimonas</taxon>
    </lineage>
</organism>
<evidence type="ECO:0000256" key="2">
    <source>
        <dbReference type="ARBA" id="ARBA00023134"/>
    </source>
</evidence>
<dbReference type="PANTHER" id="PTHR32120">
    <property type="entry name" value="SMALL RIBOSOMAL SUBUNIT BIOGENESIS GTPASE RSGA"/>
    <property type="match status" value="1"/>
</dbReference>
<feature type="binding site" evidence="3">
    <location>
        <position position="309"/>
    </location>
    <ligand>
        <name>Zn(2+)</name>
        <dbReference type="ChEBI" id="CHEBI:29105"/>
    </ligand>
</feature>
<evidence type="ECO:0000256" key="4">
    <source>
        <dbReference type="SAM" id="MobiDB-lite"/>
    </source>
</evidence>
<keyword evidence="3 7" id="KW-0378">Hydrolase</keyword>
<keyword evidence="1 3" id="KW-0547">Nucleotide-binding</keyword>
<name>A0ABW9G5I5_9GAMM</name>
<dbReference type="CDD" id="cd01854">
    <property type="entry name" value="YjeQ_EngC"/>
    <property type="match status" value="1"/>
</dbReference>
<feature type="binding site" evidence="3">
    <location>
        <begin position="160"/>
        <end position="163"/>
    </location>
    <ligand>
        <name>GTP</name>
        <dbReference type="ChEBI" id="CHEBI:37565"/>
    </ligand>
</feature>
<dbReference type="GO" id="GO:0016787">
    <property type="term" value="F:hydrolase activity"/>
    <property type="evidence" value="ECO:0007669"/>
    <property type="project" value="UniProtKB-KW"/>
</dbReference>
<dbReference type="PROSITE" id="PS50936">
    <property type="entry name" value="ENGC_GTPASE"/>
    <property type="match status" value="1"/>
</dbReference>
<sequence>MAKKKRLNQGQQRRMRANAQKRLKQTDAFEWSDDQLGAAEDGVVVSRFGQHADIQAADGAGEIVRCNIRRSISSLVTGDEVRWRRGHESHSGIKGVIEAVQERRSQLERPDYYDGLKAIAANIDQVIVVSALKPEFSSDIIDRYLVAIEATGLTPILLLNKIDLFDAAQRTHIEPILDEYRALGYAILTASSHSEDGLEELKAQLHHKTSVFVGQSGVGKSSLVNALLPDIQAETKIVSENSGLGQHTTTTARLYPLPDGGRLIDSPGIREFQLWHLEAEQVTDGFRELRNLQGLCKFRDCKHQSDPGCAFIAALKQGSISKRRYQSYLRILQSMEQNRPTRHIPPH</sequence>
<feature type="binding site" evidence="3">
    <location>
        <position position="296"/>
    </location>
    <ligand>
        <name>Zn(2+)</name>
        <dbReference type="ChEBI" id="CHEBI:29105"/>
    </ligand>
</feature>
<dbReference type="SUPFAM" id="SSF52540">
    <property type="entry name" value="P-loop containing nucleoside triphosphate hydrolases"/>
    <property type="match status" value="1"/>
</dbReference>
<comment type="subcellular location">
    <subcellularLocation>
        <location evidence="3">Cytoplasm</location>
    </subcellularLocation>
</comment>
<proteinExistence type="inferred from homology"/>
<feature type="domain" description="CP-type G" evidence="6">
    <location>
        <begin position="104"/>
        <end position="272"/>
    </location>
</feature>
<dbReference type="Gene3D" id="3.40.50.300">
    <property type="entry name" value="P-loop containing nucleotide triphosphate hydrolases"/>
    <property type="match status" value="1"/>
</dbReference>
<dbReference type="InterPro" id="IPR027417">
    <property type="entry name" value="P-loop_NTPase"/>
</dbReference>
<comment type="caution">
    <text evidence="7">The sequence shown here is derived from an EMBL/GenBank/DDBJ whole genome shotgun (WGS) entry which is preliminary data.</text>
</comment>
<keyword evidence="8" id="KW-1185">Reference proteome</keyword>
<keyword evidence="3" id="KW-0694">RNA-binding</keyword>
<dbReference type="Gene3D" id="2.40.50.140">
    <property type="entry name" value="Nucleic acid-binding proteins"/>
    <property type="match status" value="1"/>
</dbReference>
<dbReference type="InterPro" id="IPR030378">
    <property type="entry name" value="G_CP_dom"/>
</dbReference>
<evidence type="ECO:0000313" key="8">
    <source>
        <dbReference type="Proteomes" id="UP001629953"/>
    </source>
</evidence>
<keyword evidence="3" id="KW-0690">Ribosome biogenesis</keyword>
<dbReference type="InterPro" id="IPR012340">
    <property type="entry name" value="NA-bd_OB-fold"/>
</dbReference>
<dbReference type="EMBL" id="JBEQCT010000002">
    <property type="protein sequence ID" value="MFM2484843.1"/>
    <property type="molecule type" value="Genomic_DNA"/>
</dbReference>
<evidence type="ECO:0000259" key="5">
    <source>
        <dbReference type="PROSITE" id="PS50936"/>
    </source>
</evidence>
<dbReference type="RefSeq" id="WP_408623032.1">
    <property type="nucleotide sequence ID" value="NZ_JBEQCT010000002.1"/>
</dbReference>
<reference evidence="7 8" key="1">
    <citation type="journal article" date="2013" name="Int. J. Syst. Evol. Microbiol.">
        <title>Celerinatantimonas yamalensis sp. nov., a cold-adapted diazotrophic bacterium from a cold permafrost brine.</title>
        <authorList>
            <person name="Shcherbakova V."/>
            <person name="Chuvilskaya N."/>
            <person name="Rivkina E."/>
            <person name="Demidov N."/>
            <person name="Uchaeva V."/>
            <person name="Suetin S."/>
            <person name="Suzina N."/>
            <person name="Gilichinsky D."/>
        </authorList>
    </citation>
    <scope>NUCLEOTIDE SEQUENCE [LARGE SCALE GENOMIC DNA]</scope>
    <source>
        <strain evidence="7 8">C7</strain>
    </source>
</reference>
<keyword evidence="3" id="KW-0862">Zinc</keyword>
<dbReference type="PROSITE" id="PS51721">
    <property type="entry name" value="G_CP"/>
    <property type="match status" value="1"/>
</dbReference>
<evidence type="ECO:0000259" key="6">
    <source>
        <dbReference type="PROSITE" id="PS51721"/>
    </source>
</evidence>
<comment type="cofactor">
    <cofactor evidence="3">
        <name>Zn(2+)</name>
        <dbReference type="ChEBI" id="CHEBI:29105"/>
    </cofactor>
    <text evidence="3">Binds 1 zinc ion per subunit.</text>
</comment>
<comment type="subunit">
    <text evidence="3">Monomer. Associates with 30S ribosomal subunit, binds 16S rRNA.</text>
</comment>
<dbReference type="Gene3D" id="1.10.40.50">
    <property type="entry name" value="Probable gtpase engc, domain 3"/>
    <property type="match status" value="1"/>
</dbReference>